<dbReference type="InterPro" id="IPR001761">
    <property type="entry name" value="Peripla_BP/Lac1_sug-bd_dom"/>
</dbReference>
<dbReference type="InterPro" id="IPR010982">
    <property type="entry name" value="Lambda_DNA-bd_dom_sf"/>
</dbReference>
<accession>A0A976X5C3</accession>
<evidence type="ECO:0000313" key="6">
    <source>
        <dbReference type="Proteomes" id="UP000831181"/>
    </source>
</evidence>
<sequence length="326" mass="36361">MKKAITIQDIANLTGFSKSTVSRALNNDSRISQATHTLIHTVARDNHYRPNLIARSIKTNHTQIIGVIIPTFENQFFAKILETIQTRAAKVNYQVIVATTGERSSNEINAVEAMRTQMVEGIIIASTGKINHYRHLIGETPVVFIDRPVNRTEAHFFDSVLVDNCTGSYNVVSQLIKNGVERIGIIGNQLFEHRSQRLSGYRKALLAHQITFDADIVKFCHGDYHDAKQLASQLIINQACDGIYATDNTILSAILNEVEVQKLTSIQIGTFDDNPYLSLLNLPVVANQQPASEMGAKSFLMLFDQINGKHKSTSHLKLKTTVKTYL</sequence>
<dbReference type="PROSITE" id="PS50932">
    <property type="entry name" value="HTH_LACI_2"/>
    <property type="match status" value="1"/>
</dbReference>
<dbReference type="EMBL" id="CP093361">
    <property type="protein sequence ID" value="UQS86521.1"/>
    <property type="molecule type" value="Genomic_DNA"/>
</dbReference>
<organism evidence="5 6">
    <name type="scientific">Nicoliella spurrieriana</name>
    <dbReference type="NCBI Taxonomy" id="2925830"/>
    <lineage>
        <taxon>Bacteria</taxon>
        <taxon>Bacillati</taxon>
        <taxon>Bacillota</taxon>
        <taxon>Bacilli</taxon>
        <taxon>Lactobacillales</taxon>
        <taxon>Lactobacillaceae</taxon>
        <taxon>Nicoliella</taxon>
    </lineage>
</organism>
<dbReference type="Pfam" id="PF00356">
    <property type="entry name" value="LacI"/>
    <property type="match status" value="1"/>
</dbReference>
<keyword evidence="3" id="KW-0804">Transcription</keyword>
<reference evidence="5" key="1">
    <citation type="journal article" date="2022" name="Int. J. Syst. Evol. Microbiol.">
        <title>Apilactobacillus apisilvae sp. nov., Nicolia spurrieriana gen. nov. sp. nov., Bombilactobacillus folatiphilus sp. nov. and Bombilactobacillus thymidiniphilus sp. nov., four new lactic acid bacterial isolates from stingless bees Tetragonula carbonaria and Austroplebeia australis.</title>
        <authorList>
            <person name="Oliphant S.A."/>
            <person name="Watson-Haigh N.S."/>
            <person name="Sumby K.M."/>
            <person name="Gardner J."/>
            <person name="Groom S."/>
            <person name="Jiranek V."/>
        </authorList>
    </citation>
    <scope>NUCLEOTIDE SEQUENCE</scope>
    <source>
        <strain evidence="5">SGEP1_A5</strain>
    </source>
</reference>
<protein>
    <submittedName>
        <fullName evidence="5">LacI family transcriptional regulator</fullName>
    </submittedName>
</protein>
<dbReference type="SUPFAM" id="SSF47413">
    <property type="entry name" value="lambda repressor-like DNA-binding domains"/>
    <property type="match status" value="1"/>
</dbReference>
<dbReference type="CDD" id="cd01392">
    <property type="entry name" value="HTH_LacI"/>
    <property type="match status" value="1"/>
</dbReference>
<dbReference type="Proteomes" id="UP000831181">
    <property type="component" value="Chromosome"/>
</dbReference>
<dbReference type="Gene3D" id="1.10.260.40">
    <property type="entry name" value="lambda repressor-like DNA-binding domains"/>
    <property type="match status" value="1"/>
</dbReference>
<dbReference type="Gene3D" id="3.40.50.2300">
    <property type="match status" value="2"/>
</dbReference>
<keyword evidence="2" id="KW-0238">DNA-binding</keyword>
<proteinExistence type="predicted"/>
<dbReference type="GO" id="GO:0003700">
    <property type="term" value="F:DNA-binding transcription factor activity"/>
    <property type="evidence" value="ECO:0007669"/>
    <property type="project" value="TreeGrafter"/>
</dbReference>
<evidence type="ECO:0000256" key="3">
    <source>
        <dbReference type="ARBA" id="ARBA00023163"/>
    </source>
</evidence>
<evidence type="ECO:0000256" key="2">
    <source>
        <dbReference type="ARBA" id="ARBA00023125"/>
    </source>
</evidence>
<evidence type="ECO:0000259" key="4">
    <source>
        <dbReference type="PROSITE" id="PS50932"/>
    </source>
</evidence>
<dbReference type="PANTHER" id="PTHR30146">
    <property type="entry name" value="LACI-RELATED TRANSCRIPTIONAL REPRESSOR"/>
    <property type="match status" value="1"/>
</dbReference>
<dbReference type="Pfam" id="PF00532">
    <property type="entry name" value="Peripla_BP_1"/>
    <property type="match status" value="1"/>
</dbReference>
<keyword evidence="6" id="KW-1185">Reference proteome</keyword>
<evidence type="ECO:0000256" key="1">
    <source>
        <dbReference type="ARBA" id="ARBA00023015"/>
    </source>
</evidence>
<dbReference type="InterPro" id="IPR000843">
    <property type="entry name" value="HTH_LacI"/>
</dbReference>
<name>A0A976X5C3_9LACO</name>
<dbReference type="PANTHER" id="PTHR30146:SF109">
    <property type="entry name" value="HTH-TYPE TRANSCRIPTIONAL REGULATOR GALS"/>
    <property type="match status" value="1"/>
</dbReference>
<feature type="domain" description="HTH lacI-type" evidence="4">
    <location>
        <begin position="5"/>
        <end position="59"/>
    </location>
</feature>
<dbReference type="SMART" id="SM00354">
    <property type="entry name" value="HTH_LACI"/>
    <property type="match status" value="1"/>
</dbReference>
<dbReference type="AlphaFoldDB" id="A0A976X5C3"/>
<dbReference type="SUPFAM" id="SSF53822">
    <property type="entry name" value="Periplasmic binding protein-like I"/>
    <property type="match status" value="1"/>
</dbReference>
<dbReference type="InterPro" id="IPR028082">
    <property type="entry name" value="Peripla_BP_I"/>
</dbReference>
<gene>
    <name evidence="5" type="ORF">MOO44_06410</name>
</gene>
<evidence type="ECO:0000313" key="5">
    <source>
        <dbReference type="EMBL" id="UQS86521.1"/>
    </source>
</evidence>
<keyword evidence="1" id="KW-0805">Transcription regulation</keyword>
<dbReference type="GO" id="GO:0000976">
    <property type="term" value="F:transcription cis-regulatory region binding"/>
    <property type="evidence" value="ECO:0007669"/>
    <property type="project" value="TreeGrafter"/>
</dbReference>
<dbReference type="KEGG" id="lbe:MOO44_06410"/>
<dbReference type="RefSeq" id="WP_260116324.1">
    <property type="nucleotide sequence ID" value="NZ_CP093361.1"/>
</dbReference>